<dbReference type="EMBL" id="MCGO01000002">
    <property type="protein sequence ID" value="ORY53151.1"/>
    <property type="molecule type" value="Genomic_DNA"/>
</dbReference>
<protein>
    <recommendedName>
        <fullName evidence="6">Ubiquitin-domain-containing protein</fullName>
    </recommendedName>
</protein>
<dbReference type="InterPro" id="IPR006636">
    <property type="entry name" value="STI1_HS-bd"/>
</dbReference>
<dbReference type="Gene3D" id="1.10.260.100">
    <property type="match status" value="1"/>
</dbReference>
<feature type="compositionally biased region" description="Low complexity" evidence="1">
    <location>
        <begin position="254"/>
        <end position="271"/>
    </location>
</feature>
<keyword evidence="5" id="KW-1185">Reference proteome</keyword>
<comment type="caution">
    <text evidence="4">The sequence shown here is derived from an EMBL/GenBank/DDBJ whole genome shotgun (WGS) entry which is preliminary data.</text>
</comment>
<organism evidence="4 5">
    <name type="scientific">Rhizoclosmatium globosum</name>
    <dbReference type="NCBI Taxonomy" id="329046"/>
    <lineage>
        <taxon>Eukaryota</taxon>
        <taxon>Fungi</taxon>
        <taxon>Fungi incertae sedis</taxon>
        <taxon>Chytridiomycota</taxon>
        <taxon>Chytridiomycota incertae sedis</taxon>
        <taxon>Chytridiomycetes</taxon>
        <taxon>Chytridiales</taxon>
        <taxon>Chytriomycetaceae</taxon>
        <taxon>Rhizoclosmatium</taxon>
    </lineage>
</organism>
<dbReference type="GO" id="GO:0031593">
    <property type="term" value="F:polyubiquitin modification-dependent protein binding"/>
    <property type="evidence" value="ECO:0007669"/>
    <property type="project" value="TreeGrafter"/>
</dbReference>
<dbReference type="PANTHER" id="PTHR10677">
    <property type="entry name" value="UBIQUILIN"/>
    <property type="match status" value="1"/>
</dbReference>
<dbReference type="STRING" id="329046.A0A1Y2D1I6"/>
<sequence>MSQTLTFKVRAPSGETHTVQVDSESTFGGLKAALSPVVSIAATEMRVVCGGRILRDDDAAIQSLGLADGATLHVVRQAQNSQQTVSSPAAAASQARSPAAANPLFGGMGGAGGMPDRDQMQAMMRNPMMQALLNNPDLMASIMEADPRMQAMAEQNPEIRRMLRDPAFLRQMTQAMQNPALMDEMQRNQDRALSNIESMPGGMTALSGLYSSMERTQRALEPTGPTVTDESNRLFAERIGADLSDQSALPNPWAPAATTSSTARPAAAGAATGTVPNPFAALSGAGAGAGANPFAFPQFPTPAAQAGVPQPGAPANNMQSDPFLSALLGMNLANQTASQGHGQTPSNQQPNPVEVQAQRLQMLTQLIQLQQAMQGAQAGVAPGVASQQPQLPFFNPYANPYAFTAPPAATTPVSPTPAAPAIPPEERFKDQLEQMNAMGFDDNQKNIKALLAAGGNLESAINYLLSM</sequence>
<dbReference type="PROSITE" id="PS50030">
    <property type="entry name" value="UBA"/>
    <property type="match status" value="1"/>
</dbReference>
<proteinExistence type="predicted"/>
<dbReference type="InterPro" id="IPR015496">
    <property type="entry name" value="Ubiquilin"/>
</dbReference>
<evidence type="ECO:0000313" key="5">
    <source>
        <dbReference type="Proteomes" id="UP000193642"/>
    </source>
</evidence>
<dbReference type="Pfam" id="PF23195">
    <property type="entry name" value="UBQLN1"/>
    <property type="match status" value="1"/>
</dbReference>
<dbReference type="PROSITE" id="PS50053">
    <property type="entry name" value="UBIQUITIN_2"/>
    <property type="match status" value="1"/>
</dbReference>
<dbReference type="SMART" id="SM00165">
    <property type="entry name" value="UBA"/>
    <property type="match status" value="1"/>
</dbReference>
<dbReference type="InterPro" id="IPR029071">
    <property type="entry name" value="Ubiquitin-like_domsf"/>
</dbReference>
<evidence type="ECO:0000256" key="1">
    <source>
        <dbReference type="SAM" id="MobiDB-lite"/>
    </source>
</evidence>
<evidence type="ECO:0000259" key="3">
    <source>
        <dbReference type="PROSITE" id="PS50053"/>
    </source>
</evidence>
<dbReference type="Gene3D" id="1.10.8.10">
    <property type="entry name" value="DNA helicase RuvA subunit, C-terminal domain"/>
    <property type="match status" value="1"/>
</dbReference>
<dbReference type="InterPro" id="IPR009060">
    <property type="entry name" value="UBA-like_sf"/>
</dbReference>
<dbReference type="Proteomes" id="UP000193642">
    <property type="component" value="Unassembled WGS sequence"/>
</dbReference>
<dbReference type="OrthoDB" id="267397at2759"/>
<dbReference type="GO" id="GO:0005829">
    <property type="term" value="C:cytosol"/>
    <property type="evidence" value="ECO:0007669"/>
    <property type="project" value="TreeGrafter"/>
</dbReference>
<dbReference type="AlphaFoldDB" id="A0A1Y2D1I6"/>
<dbReference type="SUPFAM" id="SSF46934">
    <property type="entry name" value="UBA-like"/>
    <property type="match status" value="1"/>
</dbReference>
<evidence type="ECO:0008006" key="6">
    <source>
        <dbReference type="Google" id="ProtNLM"/>
    </source>
</evidence>
<name>A0A1Y2D1I6_9FUNG</name>
<dbReference type="FunFam" id="1.10.260.100:FF:000001">
    <property type="entry name" value="Ubiquilin 1"/>
    <property type="match status" value="1"/>
</dbReference>
<evidence type="ECO:0000313" key="4">
    <source>
        <dbReference type="EMBL" id="ORY53151.1"/>
    </source>
</evidence>
<dbReference type="SMART" id="SM00213">
    <property type="entry name" value="UBQ"/>
    <property type="match status" value="1"/>
</dbReference>
<dbReference type="InterPro" id="IPR000626">
    <property type="entry name" value="Ubiquitin-like_dom"/>
</dbReference>
<feature type="region of interest" description="Disordered" evidence="1">
    <location>
        <begin position="242"/>
        <end position="271"/>
    </location>
</feature>
<gene>
    <name evidence="4" type="ORF">BCR33DRAFT_711501</name>
</gene>
<feature type="domain" description="Ubiquitin-like" evidence="3">
    <location>
        <begin position="5"/>
        <end position="81"/>
    </location>
</feature>
<accession>A0A1Y2D1I6</accession>
<dbReference type="PANTHER" id="PTHR10677:SF3">
    <property type="entry name" value="FI07626P-RELATED"/>
    <property type="match status" value="1"/>
</dbReference>
<dbReference type="Gene3D" id="3.10.20.90">
    <property type="entry name" value="Phosphatidylinositol 3-kinase Catalytic Subunit, Chain A, domain 1"/>
    <property type="match status" value="1"/>
</dbReference>
<reference evidence="4 5" key="1">
    <citation type="submission" date="2016-07" db="EMBL/GenBank/DDBJ databases">
        <title>Pervasive Adenine N6-methylation of Active Genes in Fungi.</title>
        <authorList>
            <consortium name="DOE Joint Genome Institute"/>
            <person name="Mondo S.J."/>
            <person name="Dannebaum R.O."/>
            <person name="Kuo R.C."/>
            <person name="Labutti K."/>
            <person name="Haridas S."/>
            <person name="Kuo A."/>
            <person name="Salamov A."/>
            <person name="Ahrendt S.R."/>
            <person name="Lipzen A."/>
            <person name="Sullivan W."/>
            <person name="Andreopoulos W.B."/>
            <person name="Clum A."/>
            <person name="Lindquist E."/>
            <person name="Daum C."/>
            <person name="Ramamoorthy G.K."/>
            <person name="Gryganskyi A."/>
            <person name="Culley D."/>
            <person name="Magnuson J.K."/>
            <person name="James T.Y."/>
            <person name="O'Malley M.A."/>
            <person name="Stajich J.E."/>
            <person name="Spatafora J.W."/>
            <person name="Visel A."/>
            <person name="Grigoriev I.V."/>
        </authorList>
    </citation>
    <scope>NUCLEOTIDE SEQUENCE [LARGE SCALE GENOMIC DNA]</scope>
    <source>
        <strain evidence="4 5">JEL800</strain>
    </source>
</reference>
<dbReference type="Pfam" id="PF00240">
    <property type="entry name" value="ubiquitin"/>
    <property type="match status" value="1"/>
</dbReference>
<dbReference type="GO" id="GO:0006511">
    <property type="term" value="P:ubiquitin-dependent protein catabolic process"/>
    <property type="evidence" value="ECO:0007669"/>
    <property type="project" value="TreeGrafter"/>
</dbReference>
<dbReference type="SUPFAM" id="SSF54236">
    <property type="entry name" value="Ubiquitin-like"/>
    <property type="match status" value="1"/>
</dbReference>
<evidence type="ECO:0000259" key="2">
    <source>
        <dbReference type="PROSITE" id="PS50030"/>
    </source>
</evidence>
<dbReference type="InterPro" id="IPR015940">
    <property type="entry name" value="UBA"/>
</dbReference>
<feature type="domain" description="UBA" evidence="2">
    <location>
        <begin position="423"/>
        <end position="467"/>
    </location>
</feature>
<dbReference type="Pfam" id="PF00627">
    <property type="entry name" value="UBA"/>
    <property type="match status" value="1"/>
</dbReference>
<feature type="region of interest" description="Disordered" evidence="1">
    <location>
        <begin position="85"/>
        <end position="104"/>
    </location>
</feature>
<feature type="compositionally biased region" description="Low complexity" evidence="1">
    <location>
        <begin position="86"/>
        <end position="101"/>
    </location>
</feature>
<dbReference type="SMART" id="SM00727">
    <property type="entry name" value="STI1"/>
    <property type="match status" value="2"/>
</dbReference>